<keyword evidence="1" id="KW-0472">Membrane</keyword>
<comment type="caution">
    <text evidence="2">The sequence shown here is derived from an EMBL/GenBank/DDBJ whole genome shotgun (WGS) entry which is preliminary data.</text>
</comment>
<evidence type="ECO:0000313" key="2">
    <source>
        <dbReference type="EMBL" id="NYS70149.1"/>
    </source>
</evidence>
<dbReference type="AlphaFoldDB" id="A0A853ELM3"/>
<protein>
    <submittedName>
        <fullName evidence="2">ComEA family DNA-binding protein</fullName>
    </submittedName>
</protein>
<dbReference type="GO" id="GO:0003677">
    <property type="term" value="F:DNA binding"/>
    <property type="evidence" value="ECO:0007669"/>
    <property type="project" value="UniProtKB-KW"/>
</dbReference>
<proteinExistence type="predicted"/>
<keyword evidence="2" id="KW-0238">DNA-binding</keyword>
<keyword evidence="1" id="KW-0812">Transmembrane</keyword>
<dbReference type="Proteomes" id="UP000572528">
    <property type="component" value="Unassembled WGS sequence"/>
</dbReference>
<dbReference type="EMBL" id="JACBXV010000219">
    <property type="protein sequence ID" value="NYS70149.1"/>
    <property type="molecule type" value="Genomic_DNA"/>
</dbReference>
<accession>A0A853ELM3</accession>
<keyword evidence="1" id="KW-1133">Transmembrane helix</keyword>
<name>A0A853ELM3_9ACTO</name>
<reference evidence="2 3" key="1">
    <citation type="submission" date="2020-07" db="EMBL/GenBank/DDBJ databases">
        <title>MOT database genomes.</title>
        <authorList>
            <person name="Joseph S."/>
            <person name="Aduse-Opoku J."/>
            <person name="Hashim A."/>
            <person name="Wade W."/>
            <person name="Curtis M."/>
        </authorList>
    </citation>
    <scope>NUCLEOTIDE SEQUENCE [LARGE SCALE GENOMIC DNA]</scope>
    <source>
        <strain evidence="2 3">WMus004</strain>
    </source>
</reference>
<gene>
    <name evidence="2" type="ORF">HZZ05_11650</name>
</gene>
<sequence length="52" mass="5325">MRLACSTDPIEPETHPRRLAIAPRAAIATGVALIALALLLALRAVALAPSAP</sequence>
<feature type="transmembrane region" description="Helical" evidence="1">
    <location>
        <begin position="25"/>
        <end position="46"/>
    </location>
</feature>
<evidence type="ECO:0000313" key="3">
    <source>
        <dbReference type="Proteomes" id="UP000572528"/>
    </source>
</evidence>
<organism evidence="2 3">
    <name type="scientific">Actinomyces bowdenii</name>
    <dbReference type="NCBI Taxonomy" id="131109"/>
    <lineage>
        <taxon>Bacteria</taxon>
        <taxon>Bacillati</taxon>
        <taxon>Actinomycetota</taxon>
        <taxon>Actinomycetes</taxon>
        <taxon>Actinomycetales</taxon>
        <taxon>Actinomycetaceae</taxon>
        <taxon>Actinomyces</taxon>
    </lineage>
</organism>
<evidence type="ECO:0000256" key="1">
    <source>
        <dbReference type="SAM" id="Phobius"/>
    </source>
</evidence>
<feature type="non-terminal residue" evidence="2">
    <location>
        <position position="52"/>
    </location>
</feature>